<name>A0A0B5EJK0_STRA4</name>
<gene>
    <name evidence="2" type="ORF">SLNWT_2057</name>
</gene>
<evidence type="ECO:0000313" key="2">
    <source>
        <dbReference type="EMBL" id="AJE82433.1"/>
    </source>
</evidence>
<protein>
    <submittedName>
        <fullName evidence="2">Uncharacterized protein</fullName>
    </submittedName>
</protein>
<evidence type="ECO:0000256" key="1">
    <source>
        <dbReference type="SAM" id="Phobius"/>
    </source>
</evidence>
<organism evidence="2 3">
    <name type="scientific">Streptomyces albus (strain ATCC 21838 / DSM 41398 / FERM P-419 / JCM 4703 / NBRC 107858)</name>
    <dbReference type="NCBI Taxonomy" id="1081613"/>
    <lineage>
        <taxon>Bacteria</taxon>
        <taxon>Bacillati</taxon>
        <taxon>Actinomycetota</taxon>
        <taxon>Actinomycetes</taxon>
        <taxon>Kitasatosporales</taxon>
        <taxon>Streptomycetaceae</taxon>
        <taxon>Streptomyces</taxon>
    </lineage>
</organism>
<keyword evidence="1" id="KW-1133">Transmembrane helix</keyword>
<dbReference type="AlphaFoldDB" id="A0A0B5EJK0"/>
<feature type="transmembrane region" description="Helical" evidence="1">
    <location>
        <begin position="18"/>
        <end position="41"/>
    </location>
</feature>
<keyword evidence="3" id="KW-1185">Reference proteome</keyword>
<accession>A0A0B5EJK0</accession>
<dbReference type="Proteomes" id="UP000031523">
    <property type="component" value="Chromosome"/>
</dbReference>
<evidence type="ECO:0000313" key="3">
    <source>
        <dbReference type="Proteomes" id="UP000031523"/>
    </source>
</evidence>
<keyword evidence="1" id="KW-0812">Transmembrane</keyword>
<sequence>MSAARAAGTVLFAADASFASVASAALFAVLFGPCAALAVAFGPGALRSCRVRFAAGAAAGFAAGRAAGFGFLLTPAG</sequence>
<feature type="transmembrane region" description="Helical" evidence="1">
    <location>
        <begin position="53"/>
        <end position="73"/>
    </location>
</feature>
<proteinExistence type="predicted"/>
<keyword evidence="1" id="KW-0472">Membrane</keyword>
<dbReference type="EMBL" id="CP010519">
    <property type="protein sequence ID" value="AJE82433.1"/>
    <property type="molecule type" value="Genomic_DNA"/>
</dbReference>
<reference evidence="2 3" key="1">
    <citation type="submission" date="2015-01" db="EMBL/GenBank/DDBJ databases">
        <title>Enhanced salinomycin production by adjusting the supply of polyketide extender units in Streptomyce albus DSM 41398.</title>
        <authorList>
            <person name="Lu C."/>
        </authorList>
    </citation>
    <scope>NUCLEOTIDE SEQUENCE [LARGE SCALE GENOMIC DNA]</scope>
    <source>
        <strain evidence="3">ATCC 21838 / DSM 41398 / FERM P-419 / JCM 4703 / NBRC 107858</strain>
    </source>
</reference>
<dbReference type="KEGG" id="sals:SLNWT_2057"/>